<accession>A0ABN3SG19</accession>
<dbReference type="Proteomes" id="UP001501666">
    <property type="component" value="Unassembled WGS sequence"/>
</dbReference>
<keyword evidence="2" id="KW-1185">Reference proteome</keyword>
<gene>
    <name evidence="1" type="ORF">GCM10010412_058420</name>
</gene>
<organism evidence="1 2">
    <name type="scientific">Nonomuraea recticatena</name>
    <dbReference type="NCBI Taxonomy" id="46178"/>
    <lineage>
        <taxon>Bacteria</taxon>
        <taxon>Bacillati</taxon>
        <taxon>Actinomycetota</taxon>
        <taxon>Actinomycetes</taxon>
        <taxon>Streptosporangiales</taxon>
        <taxon>Streptosporangiaceae</taxon>
        <taxon>Nonomuraea</taxon>
    </lineage>
</organism>
<dbReference type="EMBL" id="BAAATE010000017">
    <property type="protein sequence ID" value="GAA2676314.1"/>
    <property type="molecule type" value="Genomic_DNA"/>
</dbReference>
<proteinExistence type="predicted"/>
<evidence type="ECO:0008006" key="3">
    <source>
        <dbReference type="Google" id="ProtNLM"/>
    </source>
</evidence>
<name>A0ABN3SG19_9ACTN</name>
<dbReference type="RefSeq" id="WP_346150667.1">
    <property type="nucleotide sequence ID" value="NZ_BAAATE010000017.1"/>
</dbReference>
<sequence>MRTIRRDGWDERRGYAFEEIAAELLGAIEAGDYHPGAQLPGLRARRNQPL</sequence>
<reference evidence="1 2" key="1">
    <citation type="journal article" date="2019" name="Int. J. Syst. Evol. Microbiol.">
        <title>The Global Catalogue of Microorganisms (GCM) 10K type strain sequencing project: providing services to taxonomists for standard genome sequencing and annotation.</title>
        <authorList>
            <consortium name="The Broad Institute Genomics Platform"/>
            <consortium name="The Broad Institute Genome Sequencing Center for Infectious Disease"/>
            <person name="Wu L."/>
            <person name="Ma J."/>
        </authorList>
    </citation>
    <scope>NUCLEOTIDE SEQUENCE [LARGE SCALE GENOMIC DNA]</scope>
    <source>
        <strain evidence="1 2">JCM 6835</strain>
    </source>
</reference>
<protein>
    <recommendedName>
        <fullName evidence="3">GntR family transcriptional regulator</fullName>
    </recommendedName>
</protein>
<evidence type="ECO:0000313" key="1">
    <source>
        <dbReference type="EMBL" id="GAA2676314.1"/>
    </source>
</evidence>
<evidence type="ECO:0000313" key="2">
    <source>
        <dbReference type="Proteomes" id="UP001501666"/>
    </source>
</evidence>
<comment type="caution">
    <text evidence="1">The sequence shown here is derived from an EMBL/GenBank/DDBJ whole genome shotgun (WGS) entry which is preliminary data.</text>
</comment>